<keyword evidence="1" id="KW-0732">Signal</keyword>
<keyword evidence="3" id="KW-1185">Reference proteome</keyword>
<evidence type="ECO:0000313" key="2">
    <source>
        <dbReference type="EMBL" id="SCW43491.1"/>
    </source>
</evidence>
<dbReference type="AlphaFoldDB" id="A0A1G4QGE1"/>
<protein>
    <recommendedName>
        <fullName evidence="4">Lipoprotein</fullName>
    </recommendedName>
</protein>
<evidence type="ECO:0000313" key="3">
    <source>
        <dbReference type="Proteomes" id="UP000199262"/>
    </source>
</evidence>
<sequence length="192" mass="22203">MHKKLLILVILIFFSCNLSKSEQNNQISALDTEKIKEYQKNESQTNIQFSNEIKAFKISSNTTITTKDSNATTNIDDPPHITTILKIEKQNNGNIIITEANTKIAEIQKDKIYRFKEAIEYGGIFRVKDTRTNQNKQNSHDFNDSIFVSSYRNYVHFSPSMITNTSTDNKTTYLKETYIMKEDDLLRITDSL</sequence>
<feature type="signal peptide" evidence="1">
    <location>
        <begin position="1"/>
        <end position="20"/>
    </location>
</feature>
<organism evidence="2 3">
    <name type="scientific">Borreliella japonica</name>
    <name type="common">Borrelia japonica</name>
    <dbReference type="NCBI Taxonomy" id="34095"/>
    <lineage>
        <taxon>Bacteria</taxon>
        <taxon>Pseudomonadati</taxon>
        <taxon>Spirochaetota</taxon>
        <taxon>Spirochaetia</taxon>
        <taxon>Spirochaetales</taxon>
        <taxon>Borreliaceae</taxon>
        <taxon>Borreliella</taxon>
    </lineage>
</organism>
<dbReference type="OrthoDB" id="352177at2"/>
<accession>A0A1G4QGE1</accession>
<feature type="chain" id="PRO_5011460159" description="Lipoprotein" evidence="1">
    <location>
        <begin position="21"/>
        <end position="192"/>
    </location>
</feature>
<reference evidence="3" key="1">
    <citation type="submission" date="2016-10" db="EMBL/GenBank/DDBJ databases">
        <authorList>
            <person name="Varghese N."/>
            <person name="Submissions S."/>
        </authorList>
    </citation>
    <scope>NUCLEOTIDE SEQUENCE [LARGE SCALE GENOMIC DNA]</scope>
    <source>
        <strain evidence="3">ATCC 51557</strain>
    </source>
</reference>
<dbReference type="EMBL" id="FMTE01000021">
    <property type="protein sequence ID" value="SCW43491.1"/>
    <property type="molecule type" value="Genomic_DNA"/>
</dbReference>
<dbReference type="RefSeq" id="WP_091973917.1">
    <property type="nucleotide sequence ID" value="NZ_FMTE01000021.1"/>
</dbReference>
<evidence type="ECO:0000256" key="1">
    <source>
        <dbReference type="SAM" id="SignalP"/>
    </source>
</evidence>
<dbReference type="Proteomes" id="UP000199262">
    <property type="component" value="Unassembled WGS sequence"/>
</dbReference>
<gene>
    <name evidence="2" type="ORF">SAMN02983004_01104</name>
</gene>
<name>A0A1G4QGE1_BORJA</name>
<proteinExistence type="predicted"/>
<evidence type="ECO:0008006" key="4">
    <source>
        <dbReference type="Google" id="ProtNLM"/>
    </source>
</evidence>
<dbReference type="PROSITE" id="PS51257">
    <property type="entry name" value="PROKAR_LIPOPROTEIN"/>
    <property type="match status" value="1"/>
</dbReference>